<proteinExistence type="predicted"/>
<dbReference type="AlphaFoldDB" id="A0A0F9M8Q7"/>
<protein>
    <submittedName>
        <fullName evidence="1">Uncharacterized protein</fullName>
    </submittedName>
</protein>
<accession>A0A0F9M8Q7</accession>
<evidence type="ECO:0000313" key="1">
    <source>
        <dbReference type="EMBL" id="KKM73050.1"/>
    </source>
</evidence>
<organism evidence="1">
    <name type="scientific">marine sediment metagenome</name>
    <dbReference type="NCBI Taxonomy" id="412755"/>
    <lineage>
        <taxon>unclassified sequences</taxon>
        <taxon>metagenomes</taxon>
        <taxon>ecological metagenomes</taxon>
    </lineage>
</organism>
<dbReference type="EMBL" id="LAZR01009368">
    <property type="protein sequence ID" value="KKM73050.1"/>
    <property type="molecule type" value="Genomic_DNA"/>
</dbReference>
<name>A0A0F9M8Q7_9ZZZZ</name>
<sequence length="68" mass="7778">MQEPDIVKEEQMYGLGCMLEALRLEIRAMSRRRDGGEAAYYEYKADGMAEKGHMSLSHPVPSSETRNR</sequence>
<reference evidence="1" key="1">
    <citation type="journal article" date="2015" name="Nature">
        <title>Complex archaea that bridge the gap between prokaryotes and eukaryotes.</title>
        <authorList>
            <person name="Spang A."/>
            <person name="Saw J.H."/>
            <person name="Jorgensen S.L."/>
            <person name="Zaremba-Niedzwiedzka K."/>
            <person name="Martijn J."/>
            <person name="Lind A.E."/>
            <person name="van Eijk R."/>
            <person name="Schleper C."/>
            <person name="Guy L."/>
            <person name="Ettema T.J."/>
        </authorList>
    </citation>
    <scope>NUCLEOTIDE SEQUENCE</scope>
</reference>
<comment type="caution">
    <text evidence="1">The sequence shown here is derived from an EMBL/GenBank/DDBJ whole genome shotgun (WGS) entry which is preliminary data.</text>
</comment>
<gene>
    <name evidence="1" type="ORF">LCGC14_1414390</name>
</gene>